<proteinExistence type="predicted"/>
<sequence length="73" mass="7806">MHLNNLAILLCLGAIAVAAPPQQLELGGGPIDPDISKSCHDVKLEYDPTSEHVQLRATCETSIDLDQIIGNNN</sequence>
<evidence type="ECO:0000313" key="2">
    <source>
        <dbReference type="EMBL" id="KAG0249057.1"/>
    </source>
</evidence>
<feature type="signal peptide" evidence="1">
    <location>
        <begin position="1"/>
        <end position="18"/>
    </location>
</feature>
<evidence type="ECO:0000313" key="3">
    <source>
        <dbReference type="Proteomes" id="UP000807716"/>
    </source>
</evidence>
<feature type="non-terminal residue" evidence="2">
    <location>
        <position position="73"/>
    </location>
</feature>
<dbReference type="EMBL" id="JAAAJB010001095">
    <property type="protein sequence ID" value="KAG0249057.1"/>
    <property type="molecule type" value="Genomic_DNA"/>
</dbReference>
<keyword evidence="3" id="KW-1185">Reference proteome</keyword>
<dbReference type="Proteomes" id="UP000807716">
    <property type="component" value="Unassembled WGS sequence"/>
</dbReference>
<accession>A0A9P6TWJ7</accession>
<feature type="chain" id="PRO_5040217122" evidence="1">
    <location>
        <begin position="19"/>
        <end position="73"/>
    </location>
</feature>
<comment type="caution">
    <text evidence="2">The sequence shown here is derived from an EMBL/GenBank/DDBJ whole genome shotgun (WGS) entry which is preliminary data.</text>
</comment>
<evidence type="ECO:0000256" key="1">
    <source>
        <dbReference type="SAM" id="SignalP"/>
    </source>
</evidence>
<organism evidence="2 3">
    <name type="scientific">Actinomortierella ambigua</name>
    <dbReference type="NCBI Taxonomy" id="1343610"/>
    <lineage>
        <taxon>Eukaryota</taxon>
        <taxon>Fungi</taxon>
        <taxon>Fungi incertae sedis</taxon>
        <taxon>Mucoromycota</taxon>
        <taxon>Mortierellomycotina</taxon>
        <taxon>Mortierellomycetes</taxon>
        <taxon>Mortierellales</taxon>
        <taxon>Mortierellaceae</taxon>
        <taxon>Actinomortierella</taxon>
    </lineage>
</organism>
<keyword evidence="1" id="KW-0732">Signal</keyword>
<gene>
    <name evidence="2" type="ORF">DFQ27_000402</name>
</gene>
<dbReference type="AlphaFoldDB" id="A0A9P6TWJ7"/>
<name>A0A9P6TWJ7_9FUNG</name>
<reference evidence="2" key="1">
    <citation type="journal article" date="2020" name="Fungal Divers.">
        <title>Resolving the Mortierellaceae phylogeny through synthesis of multi-gene phylogenetics and phylogenomics.</title>
        <authorList>
            <person name="Vandepol N."/>
            <person name="Liber J."/>
            <person name="Desiro A."/>
            <person name="Na H."/>
            <person name="Kennedy M."/>
            <person name="Barry K."/>
            <person name="Grigoriev I.V."/>
            <person name="Miller A.N."/>
            <person name="O'Donnell K."/>
            <person name="Stajich J.E."/>
            <person name="Bonito G."/>
        </authorList>
    </citation>
    <scope>NUCLEOTIDE SEQUENCE</scope>
    <source>
        <strain evidence="2">BC1065</strain>
    </source>
</reference>
<protein>
    <submittedName>
        <fullName evidence="2">Uncharacterized protein</fullName>
    </submittedName>
</protein>